<evidence type="ECO:0000256" key="3">
    <source>
        <dbReference type="ARBA" id="ARBA00022801"/>
    </source>
</evidence>
<dbReference type="PROSITE" id="PS51935">
    <property type="entry name" value="NLPC_P60"/>
    <property type="match status" value="1"/>
</dbReference>
<name>A0ABY0FIE3_9NEIS</name>
<dbReference type="InterPro" id="IPR038765">
    <property type="entry name" value="Papain-like_cys_pep_sf"/>
</dbReference>
<sequence length="313" mass="34385">MKLHLRLLAALLTAFMACAYAAPDKSQGDDDPISRFSSPGEEAVGDLLLQAMSLIGVAYRFGGSTPNSGLDCSGFIQYVFQKSLKVNLPRTAAEMARVGKPVDKGELVPGDLVFFNTRGFAYSHVGIYMGNGRFIHSPRTGKSVEITGLNIGYWTQRYNGARRVQRGSAASELTEKPARIERAEKPVRERETVAVSPARYEAEPKRLVESKKAESRKPESKAESRYRKVDKAEAEPVKCKKGRRCPAVKADVADAPKSKKKGREKDPPEEKSTRQSKKRSAEKSSGKSTNSKKDGKDKPETGRHKKSPPSSRG</sequence>
<comment type="caution">
    <text evidence="8">The sequence shown here is derived from an EMBL/GenBank/DDBJ whole genome shotgun (WGS) entry which is preliminary data.</text>
</comment>
<reference evidence="8 9" key="1">
    <citation type="submission" date="2018-10" db="EMBL/GenBank/DDBJ databases">
        <title>Draft genome of Fastidiocella sp. strain 375T, a bacterium isolated from a karstic cave dripping water.</title>
        <authorList>
            <person name="Coelho C."/>
            <person name="Verissimo A."/>
            <person name="Tiago I."/>
        </authorList>
    </citation>
    <scope>NUCLEOTIDE SEQUENCE [LARGE SCALE GENOMIC DNA]</scope>
    <source>
        <strain evidence="8 9">CAVE-375</strain>
    </source>
</reference>
<feature type="domain" description="NlpC/P60" evidence="7">
    <location>
        <begin position="41"/>
        <end position="165"/>
    </location>
</feature>
<feature type="chain" id="PRO_5045502773" evidence="6">
    <location>
        <begin position="22"/>
        <end position="313"/>
    </location>
</feature>
<keyword evidence="3" id="KW-0378">Hydrolase</keyword>
<evidence type="ECO:0000313" key="8">
    <source>
        <dbReference type="EMBL" id="RXZ45272.1"/>
    </source>
</evidence>
<dbReference type="EMBL" id="REGR01000001">
    <property type="protein sequence ID" value="RXZ45272.1"/>
    <property type="molecule type" value="Genomic_DNA"/>
</dbReference>
<dbReference type="SUPFAM" id="SSF54001">
    <property type="entry name" value="Cysteine proteinases"/>
    <property type="match status" value="1"/>
</dbReference>
<keyword evidence="6" id="KW-0732">Signal</keyword>
<organism evidence="8 9">
    <name type="scientific">Crenobacter cavernae</name>
    <dbReference type="NCBI Taxonomy" id="2290923"/>
    <lineage>
        <taxon>Bacteria</taxon>
        <taxon>Pseudomonadati</taxon>
        <taxon>Pseudomonadota</taxon>
        <taxon>Betaproteobacteria</taxon>
        <taxon>Neisseriales</taxon>
        <taxon>Neisseriaceae</taxon>
        <taxon>Crenobacter</taxon>
    </lineage>
</organism>
<dbReference type="RefSeq" id="WP_129210388.1">
    <property type="nucleotide sequence ID" value="NZ_REGR01000001.1"/>
</dbReference>
<evidence type="ECO:0000313" key="9">
    <source>
        <dbReference type="Proteomes" id="UP000290682"/>
    </source>
</evidence>
<evidence type="ECO:0000256" key="4">
    <source>
        <dbReference type="ARBA" id="ARBA00022807"/>
    </source>
</evidence>
<dbReference type="InterPro" id="IPR000064">
    <property type="entry name" value="NLP_P60_dom"/>
</dbReference>
<dbReference type="Pfam" id="PF00877">
    <property type="entry name" value="NLPC_P60"/>
    <property type="match status" value="1"/>
</dbReference>
<keyword evidence="9" id="KW-1185">Reference proteome</keyword>
<feature type="region of interest" description="Disordered" evidence="5">
    <location>
        <begin position="206"/>
        <end position="313"/>
    </location>
</feature>
<dbReference type="Proteomes" id="UP000290682">
    <property type="component" value="Unassembled WGS sequence"/>
</dbReference>
<evidence type="ECO:0000256" key="6">
    <source>
        <dbReference type="SAM" id="SignalP"/>
    </source>
</evidence>
<comment type="similarity">
    <text evidence="1">Belongs to the peptidase C40 family.</text>
</comment>
<feature type="signal peptide" evidence="6">
    <location>
        <begin position="1"/>
        <end position="21"/>
    </location>
</feature>
<feature type="compositionally biased region" description="Basic and acidic residues" evidence="5">
    <location>
        <begin position="206"/>
        <end position="238"/>
    </location>
</feature>
<feature type="compositionally biased region" description="Basic and acidic residues" evidence="5">
    <location>
        <begin position="251"/>
        <end position="302"/>
    </location>
</feature>
<accession>A0ABY0FIE3</accession>
<dbReference type="InterPro" id="IPR051202">
    <property type="entry name" value="Peptidase_C40"/>
</dbReference>
<dbReference type="PANTHER" id="PTHR47053">
    <property type="entry name" value="MUREIN DD-ENDOPEPTIDASE MEPH-RELATED"/>
    <property type="match status" value="1"/>
</dbReference>
<proteinExistence type="inferred from homology"/>
<gene>
    <name evidence="8" type="ORF">EBB06_00105</name>
</gene>
<keyword evidence="2" id="KW-0645">Protease</keyword>
<evidence type="ECO:0000256" key="5">
    <source>
        <dbReference type="SAM" id="MobiDB-lite"/>
    </source>
</evidence>
<dbReference type="PANTHER" id="PTHR47053:SF1">
    <property type="entry name" value="MUREIN DD-ENDOPEPTIDASE MEPH-RELATED"/>
    <property type="match status" value="1"/>
</dbReference>
<protein>
    <submittedName>
        <fullName evidence="8">Peptidoglycan endopeptidase</fullName>
    </submittedName>
</protein>
<evidence type="ECO:0000256" key="1">
    <source>
        <dbReference type="ARBA" id="ARBA00007074"/>
    </source>
</evidence>
<keyword evidence="4" id="KW-0788">Thiol protease</keyword>
<evidence type="ECO:0000259" key="7">
    <source>
        <dbReference type="PROSITE" id="PS51935"/>
    </source>
</evidence>
<dbReference type="PROSITE" id="PS51257">
    <property type="entry name" value="PROKAR_LIPOPROTEIN"/>
    <property type="match status" value="1"/>
</dbReference>
<evidence type="ECO:0000256" key="2">
    <source>
        <dbReference type="ARBA" id="ARBA00022670"/>
    </source>
</evidence>
<dbReference type="Gene3D" id="3.90.1720.10">
    <property type="entry name" value="endopeptidase domain like (from Nostoc punctiforme)"/>
    <property type="match status" value="1"/>
</dbReference>